<sequence>MVKVRKFKGCLADQENASKIISPPYDVLNTQEAKEMASGNDMCFLRVSKPEIDLPDGTNLYSQEVYDKGRENLLYFRKQGYIKDDSDERMYIYMQKMGEREQYGIVAMASVEDYENGLIKRHELTIKKKEEDRTKLSDTQNANLGPVFLAFQDGEEIEKRMMEIALTEEPYAIVDGHDETQHVLWLCSVDDSEFFQNEFAKIPCTYIADGHHRAASAYNVGRMRREKAAQDGVELSGEEPFNFFMAIHYPESNLKIMDYNRVLKTLNDISNEDFLQKISESYDVSGPLEEGTDPKPTKKNECTLYLGNQWYRLQVKDDKIDKSNLIKQLDSQLLTDLVLSPILGITDLRSDERIDFVGGIRGLDELTKRCHEDSVAAFAMYPVQLQELMEIADAGLIMPPKSTWFEPKPRDGFISRCFD</sequence>
<proteinExistence type="predicted"/>
<protein>
    <recommendedName>
        <fullName evidence="3">DUF1015 domain-containing protein</fullName>
    </recommendedName>
</protein>
<dbReference type="PANTHER" id="PTHR36454">
    <property type="entry name" value="LMO2823 PROTEIN"/>
    <property type="match status" value="1"/>
</dbReference>
<dbReference type="PIRSF" id="PIRSF033563">
    <property type="entry name" value="UCP033563"/>
    <property type="match status" value="1"/>
</dbReference>
<name>A0A078ADD6_STYLE</name>
<gene>
    <name evidence="1" type="primary">Contig9099.g9732</name>
    <name evidence="1" type="ORF">STYLEM_8848</name>
</gene>
<dbReference type="EMBL" id="CCKQ01008397">
    <property type="protein sequence ID" value="CDW79856.1"/>
    <property type="molecule type" value="Genomic_DNA"/>
</dbReference>
<dbReference type="AlphaFoldDB" id="A0A078ADD6"/>
<dbReference type="Proteomes" id="UP000039865">
    <property type="component" value="Unassembled WGS sequence"/>
</dbReference>
<evidence type="ECO:0000313" key="1">
    <source>
        <dbReference type="EMBL" id="CDW79856.1"/>
    </source>
</evidence>
<dbReference type="PANTHER" id="PTHR36454:SF1">
    <property type="entry name" value="DUF1015 DOMAIN-CONTAINING PROTEIN"/>
    <property type="match status" value="1"/>
</dbReference>
<dbReference type="Pfam" id="PF06245">
    <property type="entry name" value="DUF1015"/>
    <property type="match status" value="1"/>
</dbReference>
<accession>A0A078ADD6</accession>
<dbReference type="InterPro" id="IPR008323">
    <property type="entry name" value="UCP033563"/>
</dbReference>
<dbReference type="OrthoDB" id="5004at2759"/>
<reference evidence="1 2" key="1">
    <citation type="submission" date="2014-06" db="EMBL/GenBank/DDBJ databases">
        <authorList>
            <person name="Swart Estienne"/>
        </authorList>
    </citation>
    <scope>NUCLEOTIDE SEQUENCE [LARGE SCALE GENOMIC DNA]</scope>
    <source>
        <strain evidence="1 2">130c</strain>
    </source>
</reference>
<keyword evidence="2" id="KW-1185">Reference proteome</keyword>
<dbReference type="InParanoid" id="A0A078ADD6"/>
<evidence type="ECO:0008006" key="3">
    <source>
        <dbReference type="Google" id="ProtNLM"/>
    </source>
</evidence>
<organism evidence="1 2">
    <name type="scientific">Stylonychia lemnae</name>
    <name type="common">Ciliate</name>
    <dbReference type="NCBI Taxonomy" id="5949"/>
    <lineage>
        <taxon>Eukaryota</taxon>
        <taxon>Sar</taxon>
        <taxon>Alveolata</taxon>
        <taxon>Ciliophora</taxon>
        <taxon>Intramacronucleata</taxon>
        <taxon>Spirotrichea</taxon>
        <taxon>Stichotrichia</taxon>
        <taxon>Sporadotrichida</taxon>
        <taxon>Oxytrichidae</taxon>
        <taxon>Stylonychinae</taxon>
        <taxon>Stylonychia</taxon>
    </lineage>
</organism>
<dbReference type="OMA" id="EPVFFAY"/>
<evidence type="ECO:0000313" key="2">
    <source>
        <dbReference type="Proteomes" id="UP000039865"/>
    </source>
</evidence>